<organism evidence="2 3">
    <name type="scientific">Helobdella robusta</name>
    <name type="common">Californian leech</name>
    <dbReference type="NCBI Taxonomy" id="6412"/>
    <lineage>
        <taxon>Eukaryota</taxon>
        <taxon>Metazoa</taxon>
        <taxon>Spiralia</taxon>
        <taxon>Lophotrochozoa</taxon>
        <taxon>Annelida</taxon>
        <taxon>Clitellata</taxon>
        <taxon>Hirudinea</taxon>
        <taxon>Rhynchobdellida</taxon>
        <taxon>Glossiphoniidae</taxon>
        <taxon>Helobdella</taxon>
    </lineage>
</organism>
<accession>T1EPN3</accession>
<proteinExistence type="predicted"/>
<dbReference type="Proteomes" id="UP000015101">
    <property type="component" value="Unassembled WGS sequence"/>
</dbReference>
<dbReference type="AlphaFoldDB" id="T1EPN3"/>
<reference evidence="2" key="3">
    <citation type="submission" date="2015-06" db="UniProtKB">
        <authorList>
            <consortium name="EnsemblMetazoa"/>
        </authorList>
    </citation>
    <scope>IDENTIFICATION</scope>
</reference>
<protein>
    <submittedName>
        <fullName evidence="1 2">Uncharacterized protein</fullName>
    </submittedName>
</protein>
<dbReference type="InParanoid" id="T1EPN3"/>
<reference evidence="3" key="1">
    <citation type="submission" date="2012-12" db="EMBL/GenBank/DDBJ databases">
        <authorList>
            <person name="Hellsten U."/>
            <person name="Grimwood J."/>
            <person name="Chapman J.A."/>
            <person name="Shapiro H."/>
            <person name="Aerts A."/>
            <person name="Otillar R.P."/>
            <person name="Terry A.Y."/>
            <person name="Boore J.L."/>
            <person name="Simakov O."/>
            <person name="Marletaz F."/>
            <person name="Cho S.-J."/>
            <person name="Edsinger-Gonzales E."/>
            <person name="Havlak P."/>
            <person name="Kuo D.-H."/>
            <person name="Larsson T."/>
            <person name="Lv J."/>
            <person name="Arendt D."/>
            <person name="Savage R."/>
            <person name="Osoegawa K."/>
            <person name="de Jong P."/>
            <person name="Lindberg D.R."/>
            <person name="Seaver E.C."/>
            <person name="Weisblat D.A."/>
            <person name="Putnam N.H."/>
            <person name="Grigoriev I.V."/>
            <person name="Rokhsar D.S."/>
        </authorList>
    </citation>
    <scope>NUCLEOTIDE SEQUENCE</scope>
</reference>
<evidence type="ECO:0000313" key="1">
    <source>
        <dbReference type="EMBL" id="ESO05914.1"/>
    </source>
</evidence>
<name>T1EPN3_HELRO</name>
<dbReference type="STRING" id="6412.T1EPN3"/>
<dbReference type="EnsemblMetazoa" id="HelroT160006">
    <property type="protein sequence ID" value="HelroP160006"/>
    <property type="gene ID" value="HelroG160006"/>
</dbReference>
<dbReference type="KEGG" id="hro:HELRODRAFT_160006"/>
<dbReference type="CTD" id="20198533"/>
<sequence length="132" mass="15052">MNFSRNSCLIRDFLPRKEGPDCKIYECSPKQKVRDVLHVKDLISPPQLTKYHQFMLDTSECTYESRKHPLEKSTLSPPYAPCIDRMKTTFGVTSAKDISAKDLINPLISADQVACEGQRGHDLYTFTHKACD</sequence>
<gene>
    <name evidence="2" type="primary">20198533</name>
    <name evidence="1" type="ORF">HELRODRAFT_160006</name>
</gene>
<dbReference type="EMBL" id="KB096324">
    <property type="protein sequence ID" value="ESO05914.1"/>
    <property type="molecule type" value="Genomic_DNA"/>
</dbReference>
<keyword evidence="3" id="KW-1185">Reference proteome</keyword>
<evidence type="ECO:0000313" key="3">
    <source>
        <dbReference type="Proteomes" id="UP000015101"/>
    </source>
</evidence>
<evidence type="ECO:0000313" key="2">
    <source>
        <dbReference type="EnsemblMetazoa" id="HelroP160006"/>
    </source>
</evidence>
<dbReference type="RefSeq" id="XP_009015282.1">
    <property type="nucleotide sequence ID" value="XM_009017034.1"/>
</dbReference>
<dbReference type="GeneID" id="20198533"/>
<dbReference type="HOGENOM" id="CLU_1919303_0_0_1"/>
<dbReference type="OrthoDB" id="2096280at2759"/>
<reference evidence="1 3" key="2">
    <citation type="journal article" date="2013" name="Nature">
        <title>Insights into bilaterian evolution from three spiralian genomes.</title>
        <authorList>
            <person name="Simakov O."/>
            <person name="Marletaz F."/>
            <person name="Cho S.J."/>
            <person name="Edsinger-Gonzales E."/>
            <person name="Havlak P."/>
            <person name="Hellsten U."/>
            <person name="Kuo D.H."/>
            <person name="Larsson T."/>
            <person name="Lv J."/>
            <person name="Arendt D."/>
            <person name="Savage R."/>
            <person name="Osoegawa K."/>
            <person name="de Jong P."/>
            <person name="Grimwood J."/>
            <person name="Chapman J.A."/>
            <person name="Shapiro H."/>
            <person name="Aerts A."/>
            <person name="Otillar R.P."/>
            <person name="Terry A.Y."/>
            <person name="Boore J.L."/>
            <person name="Grigoriev I.V."/>
            <person name="Lindberg D.R."/>
            <person name="Seaver E.C."/>
            <person name="Weisblat D.A."/>
            <person name="Putnam N.H."/>
            <person name="Rokhsar D.S."/>
        </authorList>
    </citation>
    <scope>NUCLEOTIDE SEQUENCE</scope>
</reference>
<dbReference type="EMBL" id="AMQM01000463">
    <property type="status" value="NOT_ANNOTATED_CDS"/>
    <property type="molecule type" value="Genomic_DNA"/>
</dbReference>